<comment type="domain">
    <text evidence="5">The RxLR-dEER motif acts to carry the protein into the host cell cytoplasm through binding to cell surface phosphatidylinositol-3-phosphate.</text>
</comment>
<reference evidence="7" key="1">
    <citation type="submission" date="2017-03" db="EMBL/GenBank/DDBJ databases">
        <title>Phytopthora megakarya and P. palmivora, two closely related causual agents of cacao black pod achieved similar genome size and gene model numbers by different mechanisms.</title>
        <authorList>
            <person name="Ali S."/>
            <person name="Shao J."/>
            <person name="Larry D.J."/>
            <person name="Kronmiller B."/>
            <person name="Shen D."/>
            <person name="Strem M.D."/>
            <person name="Melnick R.L."/>
            <person name="Guiltinan M.J."/>
            <person name="Tyler B.M."/>
            <person name="Meinhardt L.W."/>
            <person name="Bailey B.A."/>
        </authorList>
    </citation>
    <scope>NUCLEOTIDE SEQUENCE [LARGE SCALE GENOMIC DNA]</scope>
    <source>
        <strain evidence="7">zdho120</strain>
    </source>
</reference>
<gene>
    <name evidence="6" type="ORF">PHMEG_00021552</name>
</gene>
<evidence type="ECO:0000256" key="1">
    <source>
        <dbReference type="ARBA" id="ARBA00004613"/>
    </source>
</evidence>
<dbReference type="EMBL" id="NBNE01004057">
    <property type="protein sequence ID" value="OWZ06225.1"/>
    <property type="molecule type" value="Genomic_DNA"/>
</dbReference>
<comment type="similarity">
    <text evidence="2 5">Belongs to the RxLR effector family.</text>
</comment>
<dbReference type="Pfam" id="PF16810">
    <property type="entry name" value="RXLR"/>
    <property type="match status" value="1"/>
</dbReference>
<evidence type="ECO:0000256" key="2">
    <source>
        <dbReference type="ARBA" id="ARBA00010400"/>
    </source>
</evidence>
<evidence type="ECO:0000256" key="3">
    <source>
        <dbReference type="ARBA" id="ARBA00022525"/>
    </source>
</evidence>
<comment type="subcellular location">
    <subcellularLocation>
        <location evidence="1 5">Secreted</location>
    </subcellularLocation>
</comment>
<sequence>MRVKYLFYQVFAAVLLASNTVTIVTAIENSGTSKEIENSQITDPANRLLRIHQRLNKVDGTDKEERGINDPLLDLTKDVNIWFKNTKLAQNLNVQANQKILSKLQKLIDHPDKVAQNLNAQADKEILSKLQELIGHPDKNKIFKKLNV</sequence>
<organism evidence="6 7">
    <name type="scientific">Phytophthora megakarya</name>
    <dbReference type="NCBI Taxonomy" id="4795"/>
    <lineage>
        <taxon>Eukaryota</taxon>
        <taxon>Sar</taxon>
        <taxon>Stramenopiles</taxon>
        <taxon>Oomycota</taxon>
        <taxon>Peronosporomycetes</taxon>
        <taxon>Peronosporales</taxon>
        <taxon>Peronosporaceae</taxon>
        <taxon>Phytophthora</taxon>
    </lineage>
</organism>
<dbReference type="InterPro" id="IPR031825">
    <property type="entry name" value="RXLR"/>
</dbReference>
<comment type="caution">
    <text evidence="6">The sequence shown here is derived from an EMBL/GenBank/DDBJ whole genome shotgun (WGS) entry which is preliminary data.</text>
</comment>
<feature type="chain" id="PRO_5044955321" description="RxLR effector protein" evidence="5">
    <location>
        <begin position="27"/>
        <end position="148"/>
    </location>
</feature>
<protein>
    <recommendedName>
        <fullName evidence="5">RxLR effector protein</fullName>
    </recommendedName>
</protein>
<keyword evidence="4 5" id="KW-0732">Signal</keyword>
<evidence type="ECO:0000256" key="4">
    <source>
        <dbReference type="ARBA" id="ARBA00022729"/>
    </source>
</evidence>
<comment type="function">
    <text evidence="5">Effector that suppresses plant defense responses during pathogen infection.</text>
</comment>
<dbReference type="AlphaFoldDB" id="A0A225VLK1"/>
<proteinExistence type="inferred from homology"/>
<keyword evidence="7" id="KW-1185">Reference proteome</keyword>
<accession>A0A225VLK1</accession>
<keyword evidence="3 5" id="KW-0964">Secreted</keyword>
<name>A0A225VLK1_9STRA</name>
<dbReference type="Proteomes" id="UP000198211">
    <property type="component" value="Unassembled WGS sequence"/>
</dbReference>
<evidence type="ECO:0000256" key="5">
    <source>
        <dbReference type="RuleBase" id="RU367124"/>
    </source>
</evidence>
<evidence type="ECO:0000313" key="6">
    <source>
        <dbReference type="EMBL" id="OWZ06225.1"/>
    </source>
</evidence>
<feature type="signal peptide" evidence="5">
    <location>
        <begin position="1"/>
        <end position="26"/>
    </location>
</feature>
<evidence type="ECO:0000313" key="7">
    <source>
        <dbReference type="Proteomes" id="UP000198211"/>
    </source>
</evidence>